<dbReference type="OrthoDB" id="1738667at2"/>
<keyword evidence="1" id="KW-0732">Signal</keyword>
<proteinExistence type="predicted"/>
<gene>
    <name evidence="3" type="ORF">C7R93_11810</name>
</gene>
<evidence type="ECO:0000259" key="2">
    <source>
        <dbReference type="PROSITE" id="PS51272"/>
    </source>
</evidence>
<organism evidence="3 4">
    <name type="scientific">Brevibacillus fortis</name>
    <dbReference type="NCBI Taxonomy" id="2126352"/>
    <lineage>
        <taxon>Bacteria</taxon>
        <taxon>Bacillati</taxon>
        <taxon>Bacillota</taxon>
        <taxon>Bacilli</taxon>
        <taxon>Bacillales</taxon>
        <taxon>Paenibacillaceae</taxon>
        <taxon>Brevibacillus</taxon>
    </lineage>
</organism>
<name>A0A2P7V880_9BACL</name>
<dbReference type="PROSITE" id="PS51272">
    <property type="entry name" value="SLH"/>
    <property type="match status" value="2"/>
</dbReference>
<sequence length="220" mass="24468">MNVRQNMMSLSIIALLTVSFAQPSFAATTPFTDLTQSGAKDKILALQQQGVIKGVDDGKFAPDEKITAAQGVQLIVNAFDLSLAAIRFVKAPQATDFFSKADNDAWYAESLIIAAVNELELPADLDPNAEWTKEQFIHQLMRVMETKGNLPMIKLVPVEIQDNHELTVDYQGSIQRALSRGIIHLDKENKLHPQKAITREEAAEMIYHALAYLKNHKPLT</sequence>
<dbReference type="Proteomes" id="UP000240419">
    <property type="component" value="Unassembled WGS sequence"/>
</dbReference>
<feature type="signal peptide" evidence="1">
    <location>
        <begin position="1"/>
        <end position="26"/>
    </location>
</feature>
<evidence type="ECO:0000256" key="1">
    <source>
        <dbReference type="SAM" id="SignalP"/>
    </source>
</evidence>
<dbReference type="AlphaFoldDB" id="A0A2P7V880"/>
<reference evidence="3 4" key="1">
    <citation type="submission" date="2018-03" db="EMBL/GenBank/DDBJ databases">
        <title>Brevisbacillus phylogenomics.</title>
        <authorList>
            <person name="Dunlap C."/>
        </authorList>
    </citation>
    <scope>NUCLEOTIDE SEQUENCE [LARGE SCALE GENOMIC DNA]</scope>
    <source>
        <strain evidence="3 4">NRRL NRS-1210</strain>
    </source>
</reference>
<feature type="domain" description="SLH" evidence="2">
    <location>
        <begin position="157"/>
        <end position="220"/>
    </location>
</feature>
<accession>A0A2P7V880</accession>
<comment type="caution">
    <text evidence="3">The sequence shown here is derived from an EMBL/GenBank/DDBJ whole genome shotgun (WGS) entry which is preliminary data.</text>
</comment>
<dbReference type="RefSeq" id="WP_106838985.1">
    <property type="nucleotide sequence ID" value="NZ_JARMEZ010000024.1"/>
</dbReference>
<keyword evidence="4" id="KW-1185">Reference proteome</keyword>
<dbReference type="Pfam" id="PF00395">
    <property type="entry name" value="SLH"/>
    <property type="match status" value="2"/>
</dbReference>
<dbReference type="InterPro" id="IPR001119">
    <property type="entry name" value="SLH_dom"/>
</dbReference>
<evidence type="ECO:0000313" key="4">
    <source>
        <dbReference type="Proteomes" id="UP000240419"/>
    </source>
</evidence>
<evidence type="ECO:0000313" key="3">
    <source>
        <dbReference type="EMBL" id="PSJ95418.1"/>
    </source>
</evidence>
<dbReference type="EMBL" id="PXZM01000018">
    <property type="protein sequence ID" value="PSJ95418.1"/>
    <property type="molecule type" value="Genomic_DNA"/>
</dbReference>
<feature type="domain" description="SLH" evidence="2">
    <location>
        <begin position="26"/>
        <end position="89"/>
    </location>
</feature>
<protein>
    <submittedName>
        <fullName evidence="3">S-layer homology domain-containing protein</fullName>
    </submittedName>
</protein>
<feature type="chain" id="PRO_5015165896" evidence="1">
    <location>
        <begin position="27"/>
        <end position="220"/>
    </location>
</feature>